<keyword evidence="1" id="KW-1133">Transmembrane helix</keyword>
<feature type="domain" description="TRAP C4-dicarboxylate transport system permease DctM subunit" evidence="2">
    <location>
        <begin position="137"/>
        <end position="572"/>
    </location>
</feature>
<feature type="transmembrane region" description="Helical" evidence="1">
    <location>
        <begin position="41"/>
        <end position="62"/>
    </location>
</feature>
<proteinExistence type="predicted"/>
<feature type="transmembrane region" description="Helical" evidence="1">
    <location>
        <begin position="462"/>
        <end position="482"/>
    </location>
</feature>
<dbReference type="InterPro" id="IPR011853">
    <property type="entry name" value="TRAP_DctM-Dct_fused"/>
</dbReference>
<feature type="transmembrane region" description="Helical" evidence="1">
    <location>
        <begin position="363"/>
        <end position="383"/>
    </location>
</feature>
<sequence>MAEHSHSQTEKDLSKEELQQLMEKYDPESGGRNLTGWLKRITFLLAVSFSLFQIYAGIVGGLSSQLQRSIHLAFVLGLIFLLYPVSRKIKKGGKVPIWDICLSVIGIFIGLYWLFFFDSLVGRAGDNTWLDLTIGALAILLVLDATRRVVGLPITIIVSSFLLYALFGPIMPGFLKHGGITFERLFSHMYFTTEGIFGTPLAVSSTFIFLFLLYGALLEKTGVGSYFNDLALMVAGRFSGGPAKVAVFSSALQGTISGSSVGNVVTTGSYTIPMMKKLGYRKEFAGAVEAAASTGGQLMPPVMGAAAFIMAEFTGIPYWEIVKAAAIPALLYFTGIAIMTHYEAKRLGLKGLKKEELPAPKDVLKRIYLLIPIVVMIVSLAGGMSAMRAALYGVFATILIGVLQPGENRLTIKRLFEALAAGARTALGVAAACASAGMIVGVITLTGLGLKFGTGLVDMAGGNVMLTLVLTMISSLILGMGIPTTANYIITSTVAAPVLVQLGYPLLAAHMFVFYFGIVADITPPVALAAFAASGISRGNPLKTGVQSTRLAIAAFMIPYIFVFSPQLLLIDTTWQSTLMIVITSLVGMLAVGAGMIGYLLHPLNWLLRLLLLAGGVMLVVPEGISDVVGAILVIAIFVYQKWFQKGDNRMGPSVGQSA</sequence>
<gene>
    <name evidence="3" type="ORF">SAMN05421790_106141</name>
</gene>
<feature type="transmembrane region" description="Helical" evidence="1">
    <location>
        <begin position="389"/>
        <end position="406"/>
    </location>
</feature>
<name>A0A1N7MJS9_9BACL</name>
<dbReference type="NCBIfam" id="TIGR02123">
    <property type="entry name" value="TRAP_fused"/>
    <property type="match status" value="1"/>
</dbReference>
<dbReference type="AlphaFoldDB" id="A0A1N7MJS9"/>
<organism evidence="3 4">
    <name type="scientific">Kroppenstedtia eburnea</name>
    <dbReference type="NCBI Taxonomy" id="714067"/>
    <lineage>
        <taxon>Bacteria</taxon>
        <taxon>Bacillati</taxon>
        <taxon>Bacillota</taxon>
        <taxon>Bacilli</taxon>
        <taxon>Bacillales</taxon>
        <taxon>Thermoactinomycetaceae</taxon>
        <taxon>Kroppenstedtia</taxon>
    </lineage>
</organism>
<feature type="transmembrane region" description="Helical" evidence="1">
    <location>
        <begin position="427"/>
        <end position="450"/>
    </location>
</feature>
<dbReference type="PANTHER" id="PTHR43849">
    <property type="entry name" value="BLL3936 PROTEIN"/>
    <property type="match status" value="1"/>
</dbReference>
<dbReference type="InterPro" id="IPR010656">
    <property type="entry name" value="DctM"/>
</dbReference>
<dbReference type="EMBL" id="FTOD01000006">
    <property type="protein sequence ID" value="SIS86258.1"/>
    <property type="molecule type" value="Genomic_DNA"/>
</dbReference>
<feature type="transmembrane region" description="Helical" evidence="1">
    <location>
        <begin position="97"/>
        <end position="116"/>
    </location>
</feature>
<feature type="transmembrane region" description="Helical" evidence="1">
    <location>
        <begin position="607"/>
        <end position="640"/>
    </location>
</feature>
<evidence type="ECO:0000256" key="1">
    <source>
        <dbReference type="SAM" id="Phobius"/>
    </source>
</evidence>
<feature type="transmembrane region" description="Helical" evidence="1">
    <location>
        <begin position="321"/>
        <end position="342"/>
    </location>
</feature>
<dbReference type="Proteomes" id="UP000186795">
    <property type="component" value="Unassembled WGS sequence"/>
</dbReference>
<feature type="transmembrane region" description="Helical" evidence="1">
    <location>
        <begin position="195"/>
        <end position="217"/>
    </location>
</feature>
<feature type="transmembrane region" description="Helical" evidence="1">
    <location>
        <begin position="284"/>
        <end position="309"/>
    </location>
</feature>
<dbReference type="Pfam" id="PF06808">
    <property type="entry name" value="DctM"/>
    <property type="match status" value="1"/>
</dbReference>
<protein>
    <submittedName>
        <fullName evidence="3">TRAP transporter, 4TM/12TM fusion protein</fullName>
    </submittedName>
</protein>
<evidence type="ECO:0000313" key="4">
    <source>
        <dbReference type="Proteomes" id="UP000186795"/>
    </source>
</evidence>
<feature type="transmembrane region" description="Helical" evidence="1">
    <location>
        <begin position="578"/>
        <end position="601"/>
    </location>
</feature>
<dbReference type="PANTHER" id="PTHR43849:SF2">
    <property type="entry name" value="BLL3936 PROTEIN"/>
    <property type="match status" value="1"/>
</dbReference>
<evidence type="ECO:0000259" key="2">
    <source>
        <dbReference type="Pfam" id="PF06808"/>
    </source>
</evidence>
<feature type="transmembrane region" description="Helical" evidence="1">
    <location>
        <begin position="551"/>
        <end position="571"/>
    </location>
</feature>
<feature type="transmembrane region" description="Helical" evidence="1">
    <location>
        <begin position="68"/>
        <end position="85"/>
    </location>
</feature>
<reference evidence="4" key="1">
    <citation type="submission" date="2017-01" db="EMBL/GenBank/DDBJ databases">
        <authorList>
            <person name="Varghese N."/>
            <person name="Submissions S."/>
        </authorList>
    </citation>
    <scope>NUCLEOTIDE SEQUENCE [LARGE SCALE GENOMIC DNA]</scope>
    <source>
        <strain evidence="4">DSM 45196</strain>
    </source>
</reference>
<evidence type="ECO:0000313" key="3">
    <source>
        <dbReference type="EMBL" id="SIS86258.1"/>
    </source>
</evidence>
<keyword evidence="1" id="KW-0472">Membrane</keyword>
<keyword evidence="4" id="KW-1185">Reference proteome</keyword>
<feature type="transmembrane region" description="Helical" evidence="1">
    <location>
        <begin position="128"/>
        <end position="145"/>
    </location>
</feature>
<keyword evidence="1" id="KW-0812">Transmembrane</keyword>
<feature type="transmembrane region" description="Helical" evidence="1">
    <location>
        <begin position="152"/>
        <end position="175"/>
    </location>
</feature>
<accession>A0A1N7MJS9</accession>